<name>A0A8J5N2H9_HOMAM</name>
<evidence type="ECO:0000313" key="2">
    <source>
        <dbReference type="Proteomes" id="UP000747542"/>
    </source>
</evidence>
<protein>
    <submittedName>
        <fullName evidence="1">Uncharacterized protein</fullName>
    </submittedName>
</protein>
<sequence length="236" mass="26412">MKGCIVKPSVTVNQPIATSFWGHIRIDVSPIFDMRLKFDEGEVRKLVVTFTSTVATIIEMRRKGNRVLNVAVVGEVTPGWRQFLLVFDDNYTLVDHHNTTWIAQPLQSPLSYLTITINNFNTTCYTRTPTWAISSTPTEVAVTPHQDVLEFTLMAGAFFLPELTISTSNNHLGRDSRSGVVVPAVSPVTIDKHQAQSHDLPLTDSQYLPEKHLPPDEPHSLYIVVNHTGNASFSRF</sequence>
<gene>
    <name evidence="1" type="ORF">Hamer_G000905</name>
</gene>
<feature type="non-terminal residue" evidence="1">
    <location>
        <position position="1"/>
    </location>
</feature>
<dbReference type="EMBL" id="JAHLQT010011632">
    <property type="protein sequence ID" value="KAG7171953.1"/>
    <property type="molecule type" value="Genomic_DNA"/>
</dbReference>
<comment type="caution">
    <text evidence="1">The sequence shown here is derived from an EMBL/GenBank/DDBJ whole genome shotgun (WGS) entry which is preliminary data.</text>
</comment>
<keyword evidence="2" id="KW-1185">Reference proteome</keyword>
<evidence type="ECO:0000313" key="1">
    <source>
        <dbReference type="EMBL" id="KAG7171953.1"/>
    </source>
</evidence>
<dbReference type="Proteomes" id="UP000747542">
    <property type="component" value="Unassembled WGS sequence"/>
</dbReference>
<proteinExistence type="predicted"/>
<dbReference type="AlphaFoldDB" id="A0A8J5N2H9"/>
<accession>A0A8J5N2H9</accession>
<organism evidence="1 2">
    <name type="scientific">Homarus americanus</name>
    <name type="common">American lobster</name>
    <dbReference type="NCBI Taxonomy" id="6706"/>
    <lineage>
        <taxon>Eukaryota</taxon>
        <taxon>Metazoa</taxon>
        <taxon>Ecdysozoa</taxon>
        <taxon>Arthropoda</taxon>
        <taxon>Crustacea</taxon>
        <taxon>Multicrustacea</taxon>
        <taxon>Malacostraca</taxon>
        <taxon>Eumalacostraca</taxon>
        <taxon>Eucarida</taxon>
        <taxon>Decapoda</taxon>
        <taxon>Pleocyemata</taxon>
        <taxon>Astacidea</taxon>
        <taxon>Nephropoidea</taxon>
        <taxon>Nephropidae</taxon>
        <taxon>Homarus</taxon>
    </lineage>
</organism>
<reference evidence="1" key="1">
    <citation type="journal article" date="2021" name="Sci. Adv.">
        <title>The American lobster genome reveals insights on longevity, neural, and immune adaptations.</title>
        <authorList>
            <person name="Polinski J.M."/>
            <person name="Zimin A.V."/>
            <person name="Clark K.F."/>
            <person name="Kohn A.B."/>
            <person name="Sadowski N."/>
            <person name="Timp W."/>
            <person name="Ptitsyn A."/>
            <person name="Khanna P."/>
            <person name="Romanova D.Y."/>
            <person name="Williams P."/>
            <person name="Greenwood S.J."/>
            <person name="Moroz L.L."/>
            <person name="Walt D.R."/>
            <person name="Bodnar A.G."/>
        </authorList>
    </citation>
    <scope>NUCLEOTIDE SEQUENCE</scope>
    <source>
        <strain evidence="1">GMGI-L3</strain>
    </source>
</reference>